<dbReference type="InterPro" id="IPR000851">
    <property type="entry name" value="Ribosomal_uS5"/>
</dbReference>
<evidence type="ECO:0000256" key="3">
    <source>
        <dbReference type="ARBA" id="ARBA00023274"/>
    </source>
</evidence>
<dbReference type="EMBL" id="JBANRG010000082">
    <property type="protein sequence ID" value="KAK7437866.1"/>
    <property type="molecule type" value="Genomic_DNA"/>
</dbReference>
<dbReference type="SUPFAM" id="SSF54211">
    <property type="entry name" value="Ribosomal protein S5 domain 2-like"/>
    <property type="match status" value="1"/>
</dbReference>
<evidence type="ECO:0000256" key="5">
    <source>
        <dbReference type="RuleBase" id="RU003823"/>
    </source>
</evidence>
<evidence type="ECO:0000313" key="8">
    <source>
        <dbReference type="Proteomes" id="UP001498398"/>
    </source>
</evidence>
<sequence length="541" mass="61189">MQRLSRQFCASSRLFRRQNVAIARHIPRRCYAVEPKLFKLPEGLAEGRYAQFYRLVRPDLGLYDLARVAAALITFAKDDLQLQRVYLLLENNFPELDQRRLLEQVNRCVQTPPPDNFESLLTSLPTAEGDMIAPEELERAEGPSKGVTLSRDDFYIANNLDEFIEVMSVPEARKIISGFTDLEKLKYRKILSQIPMSNGQDDPVMMHHLAEFLTELGLKVRCNAKLPKGPKPEEPSLGDLERELESGANDPLTLAARRAQADASPVNKSVEIEERPYPNLMSPDPLMDSRDVLDLPPTPTNPYHNRVIVRNHHSMFHEALALDGFNFDDENWRPIRTDLSEEEIATTELAGLDRSYPIDKLFTFPLLTRWTTQQTGKGKIKHFQTFTVTGNGNGMVGMGMGTAEEAAEAFIKARIAALKNMDYVDRFEDRTIWTEMETKFGSTKIHMRPRPVGFGLRCGPIMHQILKAAGIKDISGKVWGSRNPMMIMHATLRMLQGGHNPLGMGDGIGGRGKRLHKGTGMRTAYDVERERGRKLMNFRTG</sequence>
<reference evidence="7 8" key="1">
    <citation type="submission" date="2024-01" db="EMBL/GenBank/DDBJ databases">
        <title>A draft genome for the cacao thread blight pathogen Marasmiellus scandens.</title>
        <authorList>
            <person name="Baruah I.K."/>
            <person name="Leung J."/>
            <person name="Bukari Y."/>
            <person name="Amoako-Attah I."/>
            <person name="Meinhardt L.W."/>
            <person name="Bailey B.A."/>
            <person name="Cohen S.P."/>
        </authorList>
    </citation>
    <scope>NUCLEOTIDE SEQUENCE [LARGE SCALE GENOMIC DNA]</scope>
    <source>
        <strain evidence="7 8">GH-19</strain>
    </source>
</reference>
<dbReference type="SUPFAM" id="SSF54768">
    <property type="entry name" value="dsRNA-binding domain-like"/>
    <property type="match status" value="1"/>
</dbReference>
<protein>
    <submittedName>
        <fullName evidence="7">28S ribosomal protein S5, mitochondrial</fullName>
    </submittedName>
</protein>
<gene>
    <name evidence="7" type="primary">MRPS5_2</name>
    <name evidence="7" type="ORF">VKT23_018302</name>
</gene>
<accession>A0ABR1ITR5</accession>
<dbReference type="Gene3D" id="3.30.230.10">
    <property type="match status" value="1"/>
</dbReference>
<name>A0ABR1ITR5_9AGAR</name>
<dbReference type="InterPro" id="IPR013810">
    <property type="entry name" value="Ribosomal_uS5_N"/>
</dbReference>
<evidence type="ECO:0000313" key="7">
    <source>
        <dbReference type="EMBL" id="KAK7437866.1"/>
    </source>
</evidence>
<dbReference type="GO" id="GO:0005840">
    <property type="term" value="C:ribosome"/>
    <property type="evidence" value="ECO:0007669"/>
    <property type="project" value="UniProtKB-KW"/>
</dbReference>
<dbReference type="PANTHER" id="PTHR48277">
    <property type="entry name" value="MITOCHONDRIAL RIBOSOMAL PROTEIN S5"/>
    <property type="match status" value="1"/>
</dbReference>
<dbReference type="InterPro" id="IPR018192">
    <property type="entry name" value="Ribosomal_uS5_N_CS"/>
</dbReference>
<dbReference type="PROSITE" id="PS50881">
    <property type="entry name" value="S5_DSRBD"/>
    <property type="match status" value="1"/>
</dbReference>
<comment type="caution">
    <text evidence="7">The sequence shown here is derived from an EMBL/GenBank/DDBJ whole genome shotgun (WGS) entry which is preliminary data.</text>
</comment>
<dbReference type="Pfam" id="PF00333">
    <property type="entry name" value="Ribosomal_S5"/>
    <property type="match status" value="1"/>
</dbReference>
<dbReference type="InterPro" id="IPR014721">
    <property type="entry name" value="Ribsml_uS5_D2-typ_fold_subgr"/>
</dbReference>
<evidence type="ECO:0000256" key="1">
    <source>
        <dbReference type="ARBA" id="ARBA00008945"/>
    </source>
</evidence>
<keyword evidence="2 4" id="KW-0689">Ribosomal protein</keyword>
<evidence type="ECO:0000256" key="2">
    <source>
        <dbReference type="ARBA" id="ARBA00022980"/>
    </source>
</evidence>
<proteinExistence type="inferred from homology"/>
<evidence type="ECO:0000259" key="6">
    <source>
        <dbReference type="PROSITE" id="PS50881"/>
    </source>
</evidence>
<dbReference type="Pfam" id="PF03719">
    <property type="entry name" value="Ribosomal_S5_C"/>
    <property type="match status" value="1"/>
</dbReference>
<dbReference type="InterPro" id="IPR005324">
    <property type="entry name" value="Ribosomal_uS5_C"/>
</dbReference>
<dbReference type="PROSITE" id="PS00585">
    <property type="entry name" value="RIBOSOMAL_S5"/>
    <property type="match status" value="1"/>
</dbReference>
<keyword evidence="3 4" id="KW-0687">Ribonucleoprotein</keyword>
<dbReference type="PANTHER" id="PTHR48277:SF1">
    <property type="entry name" value="MITOCHONDRIAL RIBOSOMAL PROTEIN S5"/>
    <property type="match status" value="1"/>
</dbReference>
<organism evidence="7 8">
    <name type="scientific">Marasmiellus scandens</name>
    <dbReference type="NCBI Taxonomy" id="2682957"/>
    <lineage>
        <taxon>Eukaryota</taxon>
        <taxon>Fungi</taxon>
        <taxon>Dikarya</taxon>
        <taxon>Basidiomycota</taxon>
        <taxon>Agaricomycotina</taxon>
        <taxon>Agaricomycetes</taxon>
        <taxon>Agaricomycetidae</taxon>
        <taxon>Agaricales</taxon>
        <taxon>Marasmiineae</taxon>
        <taxon>Omphalotaceae</taxon>
        <taxon>Marasmiellus</taxon>
    </lineage>
</organism>
<comment type="similarity">
    <text evidence="1 5">Belongs to the universal ribosomal protein uS5 family.</text>
</comment>
<keyword evidence="8" id="KW-1185">Reference proteome</keyword>
<dbReference type="Proteomes" id="UP001498398">
    <property type="component" value="Unassembled WGS sequence"/>
</dbReference>
<dbReference type="InterPro" id="IPR020568">
    <property type="entry name" value="Ribosomal_Su5_D2-typ_SF"/>
</dbReference>
<dbReference type="Gene3D" id="3.30.160.20">
    <property type="match status" value="1"/>
</dbReference>
<evidence type="ECO:0000256" key="4">
    <source>
        <dbReference type="PROSITE-ProRule" id="PRU00268"/>
    </source>
</evidence>
<feature type="domain" description="S5 DRBM" evidence="6">
    <location>
        <begin position="361"/>
        <end position="424"/>
    </location>
</feature>